<accession>A0A183HFT4</accession>
<reference evidence="3" key="1">
    <citation type="submission" date="2016-06" db="UniProtKB">
        <authorList>
            <consortium name="WormBaseParasite"/>
        </authorList>
    </citation>
    <scope>IDENTIFICATION</scope>
</reference>
<gene>
    <name evidence="1" type="ORF">OFLC_LOCUS6346</name>
</gene>
<protein>
    <submittedName>
        <fullName evidence="3">Ovule protein</fullName>
    </submittedName>
</protein>
<dbReference type="Proteomes" id="UP000267606">
    <property type="component" value="Unassembled WGS sequence"/>
</dbReference>
<sequence length="139" mass="16517">KESLEVETVVTRRLRPRRLLPIVPKSYKLHHQLREYHNNHRHHHHHHCRKEGRRTRVATQHKTQTLLKWEKQDIPNGTLSATKRISGISNSSNSFSPPSPVHFDKFFNPLTFSCNIYAQKWNFDKFSKKVYLSLKTKAK</sequence>
<evidence type="ECO:0000313" key="1">
    <source>
        <dbReference type="EMBL" id="VDO46270.1"/>
    </source>
</evidence>
<dbReference type="WBParaSite" id="OFLC_0000634501-mRNA-1">
    <property type="protein sequence ID" value="OFLC_0000634501-mRNA-1"/>
    <property type="gene ID" value="OFLC_0000634501"/>
</dbReference>
<evidence type="ECO:0000313" key="3">
    <source>
        <dbReference type="WBParaSite" id="OFLC_0000634501-mRNA-1"/>
    </source>
</evidence>
<name>A0A183HFT4_9BILA</name>
<dbReference type="AlphaFoldDB" id="A0A183HFT4"/>
<organism evidence="3">
    <name type="scientific">Onchocerca flexuosa</name>
    <dbReference type="NCBI Taxonomy" id="387005"/>
    <lineage>
        <taxon>Eukaryota</taxon>
        <taxon>Metazoa</taxon>
        <taxon>Ecdysozoa</taxon>
        <taxon>Nematoda</taxon>
        <taxon>Chromadorea</taxon>
        <taxon>Rhabditida</taxon>
        <taxon>Spirurina</taxon>
        <taxon>Spiruromorpha</taxon>
        <taxon>Filarioidea</taxon>
        <taxon>Onchocercidae</taxon>
        <taxon>Onchocerca</taxon>
    </lineage>
</organism>
<evidence type="ECO:0000313" key="2">
    <source>
        <dbReference type="Proteomes" id="UP000267606"/>
    </source>
</evidence>
<dbReference type="EMBL" id="UZAJ01005984">
    <property type="protein sequence ID" value="VDO46270.1"/>
    <property type="molecule type" value="Genomic_DNA"/>
</dbReference>
<keyword evidence="2" id="KW-1185">Reference proteome</keyword>
<reference evidence="1 2" key="2">
    <citation type="submission" date="2018-11" db="EMBL/GenBank/DDBJ databases">
        <authorList>
            <consortium name="Pathogen Informatics"/>
        </authorList>
    </citation>
    <scope>NUCLEOTIDE SEQUENCE [LARGE SCALE GENOMIC DNA]</scope>
</reference>
<proteinExistence type="predicted"/>